<gene>
    <name evidence="2" type="ORF">PU560_03155</name>
</gene>
<dbReference type="EMBL" id="JARACI010000505">
    <property type="protein sequence ID" value="MDD9205465.1"/>
    <property type="molecule type" value="Genomic_DNA"/>
</dbReference>
<dbReference type="Proteomes" id="UP001165561">
    <property type="component" value="Unassembled WGS sequence"/>
</dbReference>
<dbReference type="Pfam" id="PF01987">
    <property type="entry name" value="AIM24"/>
    <property type="match status" value="1"/>
</dbReference>
<sequence>MRSELFAQEHLEVEGTGQFVRQSSKMMKVELSQGSVVALAGSMVAYQGDVHFEHQGAGGIAKFVKQRLTGEGLPLMRISGTGEIFFANRAADVHVIQLEGESLSINGANILAYEDTLSSDIQMMRGAGMMSGGMFNTTLSGSGQVAILTDGPPLVLDAGEAPTFVDPDAAVCWSAGLHVQLKTAIGMKALLGRTSGEEVQLGFVGQGFVVVQPSENMRFGGQDSGRQVDNQTRSGGGFNLGDLIR</sequence>
<protein>
    <submittedName>
        <fullName evidence="2">AIM24 family protein</fullName>
    </submittedName>
</protein>
<feature type="compositionally biased region" description="Polar residues" evidence="1">
    <location>
        <begin position="224"/>
        <end position="233"/>
    </location>
</feature>
<accession>A0ABT5TWE2</accession>
<dbReference type="InterPro" id="IPR016031">
    <property type="entry name" value="Trp_RNA-bd_attenuator-like_dom"/>
</dbReference>
<dbReference type="InterPro" id="IPR002838">
    <property type="entry name" value="AIM24"/>
</dbReference>
<feature type="region of interest" description="Disordered" evidence="1">
    <location>
        <begin position="219"/>
        <end position="245"/>
    </location>
</feature>
<evidence type="ECO:0000313" key="3">
    <source>
        <dbReference type="Proteomes" id="UP001165561"/>
    </source>
</evidence>
<comment type="caution">
    <text evidence="2">The sequence shown here is derived from an EMBL/GenBank/DDBJ whole genome shotgun (WGS) entry which is preliminary data.</text>
</comment>
<dbReference type="PANTHER" id="PTHR38074:SF1">
    <property type="entry name" value="ALTERED INHERITANCE OF MITOCHONDRIA PROTEIN 24, MITOCHONDRIAL"/>
    <property type="match status" value="1"/>
</dbReference>
<proteinExistence type="predicted"/>
<evidence type="ECO:0000313" key="2">
    <source>
        <dbReference type="EMBL" id="MDD9205465.1"/>
    </source>
</evidence>
<dbReference type="PANTHER" id="PTHR38074">
    <property type="entry name" value="ALTERED INHERITANCE OF MITOCHONDRIA PROTEIN 24, MITOCHONDRIAL"/>
    <property type="match status" value="1"/>
</dbReference>
<keyword evidence="3" id="KW-1185">Reference proteome</keyword>
<dbReference type="SUPFAM" id="SSF51219">
    <property type="entry name" value="TRAP-like"/>
    <property type="match status" value="1"/>
</dbReference>
<dbReference type="Gene3D" id="3.60.160.10">
    <property type="entry name" value="Mitochondrial biogenesis AIM24"/>
    <property type="match status" value="1"/>
</dbReference>
<reference evidence="2" key="1">
    <citation type="submission" date="2023-02" db="EMBL/GenBank/DDBJ databases">
        <title>Georgenia sp.10Sc9-8, isolated from a soil sample collected from the Taklamakan desert.</title>
        <authorList>
            <person name="Liu S."/>
        </authorList>
    </citation>
    <scope>NUCLEOTIDE SEQUENCE</scope>
    <source>
        <strain evidence="2">10Sc9-8</strain>
    </source>
</reference>
<dbReference type="InterPro" id="IPR036983">
    <property type="entry name" value="AIM24_sf"/>
</dbReference>
<evidence type="ECO:0000256" key="1">
    <source>
        <dbReference type="SAM" id="MobiDB-lite"/>
    </source>
</evidence>
<name>A0ABT5TWE2_9MICO</name>
<organism evidence="2 3">
    <name type="scientific">Georgenia halotolerans</name>
    <dbReference type="NCBI Taxonomy" id="3028317"/>
    <lineage>
        <taxon>Bacteria</taxon>
        <taxon>Bacillati</taxon>
        <taxon>Actinomycetota</taxon>
        <taxon>Actinomycetes</taxon>
        <taxon>Micrococcales</taxon>
        <taxon>Bogoriellaceae</taxon>
        <taxon>Georgenia</taxon>
    </lineage>
</organism>